<dbReference type="InterPro" id="IPR001322">
    <property type="entry name" value="Lamin_tail_dom"/>
</dbReference>
<dbReference type="InterPro" id="IPR023827">
    <property type="entry name" value="Peptidase_S8_Asp-AS"/>
</dbReference>
<dbReference type="SUPFAM" id="SSF141072">
    <property type="entry name" value="CalX-like"/>
    <property type="match status" value="1"/>
</dbReference>
<organism evidence="10 11">
    <name type="scientific">Luteolibacter algae</name>
    <dbReference type="NCBI Taxonomy" id="454151"/>
    <lineage>
        <taxon>Bacteria</taxon>
        <taxon>Pseudomonadati</taxon>
        <taxon>Verrucomicrobiota</taxon>
        <taxon>Verrucomicrobiia</taxon>
        <taxon>Verrucomicrobiales</taxon>
        <taxon>Verrucomicrobiaceae</taxon>
        <taxon>Luteolibacter</taxon>
    </lineage>
</organism>
<keyword evidence="4 7" id="KW-0378">Hydrolase</keyword>
<dbReference type="PROSITE" id="PS51841">
    <property type="entry name" value="LTD"/>
    <property type="match status" value="1"/>
</dbReference>
<dbReference type="SUPFAM" id="SSF49785">
    <property type="entry name" value="Galactose-binding domain-like"/>
    <property type="match status" value="1"/>
</dbReference>
<keyword evidence="3" id="KW-0732">Signal</keyword>
<accession>A0ABW5D3T7</accession>
<evidence type="ECO:0000256" key="7">
    <source>
        <dbReference type="PROSITE-ProRule" id="PRU01240"/>
    </source>
</evidence>
<dbReference type="InterPro" id="IPR036852">
    <property type="entry name" value="Peptidase_S8/S53_dom_sf"/>
</dbReference>
<sequence length="1625" mass="170994">MSFNKTCKRAFIGLTVLAFLGGGGYLIRHSSTVSKAPAGRTTDREDGLSSVDAIGALASARERKKRDTDVAHYISAATGEVVKLVMNRAVLRGDDGEETVVVISPPATPQTLRSRLKEFSASRGVYPLAYVEGEENTHSGLRLVTGGIRVKIPREDARKLAADHGLEIVAFPEYAPDWVVFRAAEPLDALEKIDGIREASEVDSADVLIGRRPVPMALPNDPLVGNQWHLKRSNGAASGTDMNVENVWKYGQTGGLRGTGIKIGIIDSGVQTNHPDFSGNINTSIDRDFVGNDNDPSPQGDEDHGTAVAGVAASRGNNGLGGVGVAPEATLVAERLITGVFTTDFQNAEALAHQNDVIEIKNNSWGYDGEIYYADPLLKEALKTSVTSGRGGKGTIFTFAAGNSGHFEDSANYSELTSSIYTIAVGAVDSLGRKAYYTEPGANVVISAPSNGFYGSLGITTTDRTSSLGYNSSSGTSGDYTADFSGTSSSCPAVSGAIALMLQKNPNLGWRDVQAILIRSAVKFNPTEPGWLTNAAGLHFNNDYGAGLIDVGAAVNLAAAWSNLAPQTATVITKNNLSADIPNNAPAGRTVQFAVSGANFSVEHATVKLKASHSARGELEISLISPSGTISKLAVARGDKGRDYNNYTFSTVQNWGENSAGIWTLRVADVSSKSNSVGGVLQNAELVVYGAVAPPKNPAPVVNITAPGDGSIFSPGVGFNVNAEATDLDINGNSGTVTKVQLFANNILVGTDTSAPYSFFVSPAIGAVSLVAKATDNAGLVGNSAPVGIVVKNQTPVINSVSLNATGQAFADAELRVSQVEVTEPEMETYTLAYRWQSSTDGENFVDSSHTAAALPLAPTNSGKLWRCKVTASDGNTVSPAHLSPAVNLLDRPLAKLFRPGDTYNYRSGLVLKGNDLELNRQAIIHEISQGPAGSASEWIEILTLKSGSLAGWKLRDASNNTLTFTNNPQWQNVPAGTLIVVYNGNSPKDPKLPGDSSSAASGKIVLAHNNYTYFDSLSAWTSLGDLGDSLFLLNSSTEKVHELSYGNSLSANPNLGSMEAGAAAYFAGVTDPGADVASEWTVTSGAVSRTLGIAPQTESISPGAVFTSGRYEQNFNATPAADGTNFPTGWSSYYYRASTAQYVNVDTMGVYLGAPYSGVYNFDSKIGLRGGTQEFDPGFLVLALDHTSGVTGLKISYDIQKIVEESSDMEISLEYATANPGYPGTVWRSISGASMSTGSTPAGTLTKFRNIPLPSEFSNRSERIYLRWLYRTRNGSVSSAGDAFALDNVIISSDASPNVFLTLTFDKESILETAGTNAATGTIRLSQALSAPLMVNLASSDPSEATVPASVTIPANQLTATFPITAIDDLLSDGPQGVTITLSATNFVDVAGVIFVTDDEPSVIGVTPGLANTIENRTFIERLRDGRLSDPALFSLAPGSALPAGLGLNATTGEISGILSQSVVSGSYPVTIERKNSAGKLVSQSIVLNITTQAESNFVTWLSQFALSDRSAGGDPDLDNLPNLLEYALNSSPAALENPSPVRMERSSTELSIIYPKAKNRSDITLSAEWSTSLKPNSWQTLGITHTVISDEAESQKIKSSIPVSAGEPMKFLRLKVTADSNVP</sequence>
<keyword evidence="5 7" id="KW-0720">Serine protease</keyword>
<dbReference type="InterPro" id="IPR015500">
    <property type="entry name" value="Peptidase_S8_subtilisin-rel"/>
</dbReference>
<gene>
    <name evidence="10" type="ORF">ACFSSA_00210</name>
</gene>
<evidence type="ECO:0000256" key="4">
    <source>
        <dbReference type="ARBA" id="ARBA00022801"/>
    </source>
</evidence>
<dbReference type="PANTHER" id="PTHR42884">
    <property type="entry name" value="PROPROTEIN CONVERTASE SUBTILISIN/KEXIN-RELATED"/>
    <property type="match status" value="1"/>
</dbReference>
<dbReference type="Pfam" id="PF01483">
    <property type="entry name" value="P_proprotein"/>
    <property type="match status" value="1"/>
</dbReference>
<keyword evidence="11" id="KW-1185">Reference proteome</keyword>
<keyword evidence="2 7" id="KW-0645">Protease</keyword>
<dbReference type="Pfam" id="PF17957">
    <property type="entry name" value="Big_7"/>
    <property type="match status" value="1"/>
</dbReference>
<dbReference type="InterPro" id="IPR022398">
    <property type="entry name" value="Peptidase_S8_His-AS"/>
</dbReference>
<dbReference type="Gene3D" id="3.40.50.200">
    <property type="entry name" value="Peptidase S8/S53 domain"/>
    <property type="match status" value="1"/>
</dbReference>
<dbReference type="InterPro" id="IPR038081">
    <property type="entry name" value="CalX-like_sf"/>
</dbReference>
<dbReference type="PROSITE" id="PS00137">
    <property type="entry name" value="SUBTILASE_HIS"/>
    <property type="match status" value="1"/>
</dbReference>
<keyword evidence="6" id="KW-0106">Calcium</keyword>
<dbReference type="PANTHER" id="PTHR42884:SF14">
    <property type="entry name" value="NEUROENDOCRINE CONVERTASE 1"/>
    <property type="match status" value="1"/>
</dbReference>
<evidence type="ECO:0000256" key="5">
    <source>
        <dbReference type="ARBA" id="ARBA00022825"/>
    </source>
</evidence>
<dbReference type="Pfam" id="PF00082">
    <property type="entry name" value="Peptidase_S8"/>
    <property type="match status" value="1"/>
</dbReference>
<dbReference type="InterPro" id="IPR008979">
    <property type="entry name" value="Galactose-bd-like_sf"/>
</dbReference>
<dbReference type="Gene3D" id="2.60.120.260">
    <property type="entry name" value="Galactose-binding domain-like"/>
    <property type="match status" value="1"/>
</dbReference>
<dbReference type="PROSITE" id="PS51829">
    <property type="entry name" value="P_HOMO_B"/>
    <property type="match status" value="1"/>
</dbReference>
<feature type="domain" description="LTD" evidence="9">
    <location>
        <begin position="915"/>
        <end position="1048"/>
    </location>
</feature>
<dbReference type="PROSITE" id="PS00136">
    <property type="entry name" value="SUBTILASE_ASP"/>
    <property type="match status" value="1"/>
</dbReference>
<dbReference type="InterPro" id="IPR013783">
    <property type="entry name" value="Ig-like_fold"/>
</dbReference>
<dbReference type="InterPro" id="IPR023828">
    <property type="entry name" value="Peptidase_S8_Ser-AS"/>
</dbReference>
<dbReference type="PROSITE" id="PS00138">
    <property type="entry name" value="SUBTILASE_SER"/>
    <property type="match status" value="1"/>
</dbReference>
<dbReference type="PRINTS" id="PR00723">
    <property type="entry name" value="SUBTILISIN"/>
</dbReference>
<dbReference type="Pfam" id="PF05345">
    <property type="entry name" value="He_PIG"/>
    <property type="match status" value="1"/>
</dbReference>
<evidence type="ECO:0000259" key="9">
    <source>
        <dbReference type="PROSITE" id="PS51841"/>
    </source>
</evidence>
<evidence type="ECO:0000313" key="10">
    <source>
        <dbReference type="EMBL" id="MFD2255084.1"/>
    </source>
</evidence>
<reference evidence="11" key="1">
    <citation type="journal article" date="2019" name="Int. J. Syst. Evol. Microbiol.">
        <title>The Global Catalogue of Microorganisms (GCM) 10K type strain sequencing project: providing services to taxonomists for standard genome sequencing and annotation.</title>
        <authorList>
            <consortium name="The Broad Institute Genomics Platform"/>
            <consortium name="The Broad Institute Genome Sequencing Center for Infectious Disease"/>
            <person name="Wu L."/>
            <person name="Ma J."/>
        </authorList>
    </citation>
    <scope>NUCLEOTIDE SEQUENCE [LARGE SCALE GENOMIC DNA]</scope>
    <source>
        <strain evidence="11">CGMCC 4.7106</strain>
    </source>
</reference>
<name>A0ABW5D3T7_9BACT</name>
<feature type="active site" description="Charge relay system" evidence="7">
    <location>
        <position position="488"/>
    </location>
</feature>
<evidence type="ECO:0000256" key="2">
    <source>
        <dbReference type="ARBA" id="ARBA00022670"/>
    </source>
</evidence>
<evidence type="ECO:0000259" key="8">
    <source>
        <dbReference type="PROSITE" id="PS51829"/>
    </source>
</evidence>
<dbReference type="CDD" id="cd04059">
    <property type="entry name" value="Peptidases_S8_Protein_convertases_Kexins_Furin-like"/>
    <property type="match status" value="1"/>
</dbReference>
<dbReference type="Proteomes" id="UP001597375">
    <property type="component" value="Unassembled WGS sequence"/>
</dbReference>
<feature type="active site" description="Charge relay system" evidence="7">
    <location>
        <position position="267"/>
    </location>
</feature>
<evidence type="ECO:0000256" key="1">
    <source>
        <dbReference type="ARBA" id="ARBA00005325"/>
    </source>
</evidence>
<evidence type="ECO:0000313" key="11">
    <source>
        <dbReference type="Proteomes" id="UP001597375"/>
    </source>
</evidence>
<dbReference type="EMBL" id="JBHUIT010000001">
    <property type="protein sequence ID" value="MFD2255084.1"/>
    <property type="molecule type" value="Genomic_DNA"/>
</dbReference>
<feature type="active site" description="Charge relay system" evidence="7">
    <location>
        <position position="304"/>
    </location>
</feature>
<dbReference type="InterPro" id="IPR002884">
    <property type="entry name" value="P_dom"/>
</dbReference>
<dbReference type="RefSeq" id="WP_386817746.1">
    <property type="nucleotide sequence ID" value="NZ_JBHUIT010000001.1"/>
</dbReference>
<dbReference type="InterPro" id="IPR000209">
    <property type="entry name" value="Peptidase_S8/S53_dom"/>
</dbReference>
<comment type="caution">
    <text evidence="10">The sequence shown here is derived from an EMBL/GenBank/DDBJ whole genome shotgun (WGS) entry which is preliminary data.</text>
</comment>
<evidence type="ECO:0000256" key="3">
    <source>
        <dbReference type="ARBA" id="ARBA00022729"/>
    </source>
</evidence>
<protein>
    <submittedName>
        <fullName evidence="10">S8 family serine peptidase</fullName>
    </submittedName>
</protein>
<dbReference type="InterPro" id="IPR034182">
    <property type="entry name" value="Kexin/furin"/>
</dbReference>
<comment type="similarity">
    <text evidence="1">Belongs to the peptidase S8 family. Furin subfamily.</text>
</comment>
<evidence type="ECO:0000256" key="6">
    <source>
        <dbReference type="ARBA" id="ARBA00022837"/>
    </source>
</evidence>
<dbReference type="Gene3D" id="2.60.40.10">
    <property type="entry name" value="Immunoglobulins"/>
    <property type="match status" value="2"/>
</dbReference>
<proteinExistence type="inferred from homology"/>
<dbReference type="SUPFAM" id="SSF52743">
    <property type="entry name" value="Subtilisin-like"/>
    <property type="match status" value="1"/>
</dbReference>
<feature type="domain" description="P/Homo B" evidence="8">
    <location>
        <begin position="564"/>
        <end position="694"/>
    </location>
</feature>
<dbReference type="PROSITE" id="PS51892">
    <property type="entry name" value="SUBTILASE"/>
    <property type="match status" value="1"/>
</dbReference>